<dbReference type="EMBL" id="SDIL01000002">
    <property type="protein sequence ID" value="RXK42340.1"/>
    <property type="molecule type" value="Genomic_DNA"/>
</dbReference>
<gene>
    <name evidence="2" type="ORF">M231_00330</name>
</gene>
<dbReference type="Proteomes" id="UP000289152">
    <property type="component" value="Unassembled WGS sequence"/>
</dbReference>
<dbReference type="InParanoid" id="A0A4Q1BW23"/>
<evidence type="ECO:0000313" key="3">
    <source>
        <dbReference type="Proteomes" id="UP000289152"/>
    </source>
</evidence>
<dbReference type="VEuPathDB" id="FungiDB:TREMEDRAFT_63518"/>
<evidence type="ECO:0000256" key="1">
    <source>
        <dbReference type="SAM" id="MobiDB-lite"/>
    </source>
</evidence>
<keyword evidence="3" id="KW-1185">Reference proteome</keyword>
<organism evidence="2 3">
    <name type="scientific">Tremella mesenterica</name>
    <name type="common">Jelly fungus</name>
    <dbReference type="NCBI Taxonomy" id="5217"/>
    <lineage>
        <taxon>Eukaryota</taxon>
        <taxon>Fungi</taxon>
        <taxon>Dikarya</taxon>
        <taxon>Basidiomycota</taxon>
        <taxon>Agaricomycotina</taxon>
        <taxon>Tremellomycetes</taxon>
        <taxon>Tremellales</taxon>
        <taxon>Tremellaceae</taxon>
        <taxon>Tremella</taxon>
    </lineage>
</organism>
<proteinExistence type="predicted"/>
<evidence type="ECO:0000313" key="2">
    <source>
        <dbReference type="EMBL" id="RXK42340.1"/>
    </source>
</evidence>
<feature type="region of interest" description="Disordered" evidence="1">
    <location>
        <begin position="552"/>
        <end position="572"/>
    </location>
</feature>
<comment type="caution">
    <text evidence="2">The sequence shown here is derived from an EMBL/GenBank/DDBJ whole genome shotgun (WGS) entry which is preliminary data.</text>
</comment>
<dbReference type="AlphaFoldDB" id="A0A4Q1BW23"/>
<sequence length="596" mass="67454">MTNTTGNLTGLLRSPPHVLRSIGSHLAPSTALSLALTHSRCIEAGESRTFRTINLCLAKSAIDYVLAPNLRHYFWPPASLHHHAFDNAALSSNEDRWVREDLLLGALRWYTSILSENGRKCYVKEVVVDCTDRLCKVERPTNFSYDAMMEFALLYPEPPATLSSDLRQALEGFPILPAATILTAVLHSNWAQYLSAILYKVPNVQEVTLIPEPNRYLPVEDQERQWPILRLKKLTIDHAGKWCEPLIISWIQASAGELEHLALRDTGGHWTPSEDIFDVIGKCRGLKTLLVPASVYHELQLEDMPWLEEVGITGLECEKRSVRDLQLPSHPNIKRLWHFRPLIHPRVSAPVDPIPVLPIPTHLLNQIKSAPNLVEIRFAHTHSTWLAESTTGDERAVIRSYIPRRSPSTSSTPSVNYTISSLKHHIATTTNTTEEGMGGNVVSRDSKSHDEGEEVFWHISHYTPGMEKNVADVDNGMNGEEGEEVFWHIRHHTSSFLTEEGTSRSLASFGWAAWGMGTDQPLPVWQDYTEYRGRTVPSHILEKVYEAEAKGRDGLETQEKSGKSKVDWKEGGRQMELSEEGWNVLRSWYEWLHPLH</sequence>
<dbReference type="OrthoDB" id="2586625at2759"/>
<reference evidence="2 3" key="1">
    <citation type="submission" date="2016-06" db="EMBL/GenBank/DDBJ databases">
        <title>Evolution of pathogenesis and genome organization in the Tremellales.</title>
        <authorList>
            <person name="Cuomo C."/>
            <person name="Litvintseva A."/>
            <person name="Heitman J."/>
            <person name="Chen Y."/>
            <person name="Sun S."/>
            <person name="Springer D."/>
            <person name="Dromer F."/>
            <person name="Young S."/>
            <person name="Zeng Q."/>
            <person name="Chapman S."/>
            <person name="Gujja S."/>
            <person name="Saif S."/>
            <person name="Birren B."/>
        </authorList>
    </citation>
    <scope>NUCLEOTIDE SEQUENCE [LARGE SCALE GENOMIC DNA]</scope>
    <source>
        <strain evidence="2 3">ATCC 28783</strain>
    </source>
</reference>
<name>A0A4Q1BW23_TREME</name>
<protein>
    <recommendedName>
        <fullName evidence="4">F-box domain-containing protein</fullName>
    </recommendedName>
</protein>
<accession>A0A4Q1BW23</accession>
<evidence type="ECO:0008006" key="4">
    <source>
        <dbReference type="Google" id="ProtNLM"/>
    </source>
</evidence>